<protein>
    <recommendedName>
        <fullName evidence="10">Leucine-rich repeat-containing N-terminal plant-type domain-containing protein</fullName>
    </recommendedName>
</protein>
<dbReference type="FunFam" id="3.80.10.10:FF:000041">
    <property type="entry name" value="LRR receptor-like serine/threonine-protein kinase ERECTA"/>
    <property type="match status" value="1"/>
</dbReference>
<evidence type="ECO:0000256" key="2">
    <source>
        <dbReference type="ARBA" id="ARBA00022614"/>
    </source>
</evidence>
<evidence type="ECO:0000256" key="1">
    <source>
        <dbReference type="ARBA" id="ARBA00004370"/>
    </source>
</evidence>
<evidence type="ECO:0000256" key="5">
    <source>
        <dbReference type="ARBA" id="ARBA00023136"/>
    </source>
</evidence>
<feature type="compositionally biased region" description="Polar residues" evidence="7">
    <location>
        <begin position="7"/>
        <end position="18"/>
    </location>
</feature>
<keyword evidence="9" id="KW-1185">Reference proteome</keyword>
<dbReference type="InterPro" id="IPR052595">
    <property type="entry name" value="LRRC69/RLP"/>
</dbReference>
<dbReference type="InterPro" id="IPR001611">
    <property type="entry name" value="Leu-rich_rpt"/>
</dbReference>
<dbReference type="Proteomes" id="UP000327013">
    <property type="component" value="Unassembled WGS sequence"/>
</dbReference>
<organism evidence="8 9">
    <name type="scientific">Carpinus fangiana</name>
    <dbReference type="NCBI Taxonomy" id="176857"/>
    <lineage>
        <taxon>Eukaryota</taxon>
        <taxon>Viridiplantae</taxon>
        <taxon>Streptophyta</taxon>
        <taxon>Embryophyta</taxon>
        <taxon>Tracheophyta</taxon>
        <taxon>Spermatophyta</taxon>
        <taxon>Magnoliopsida</taxon>
        <taxon>eudicotyledons</taxon>
        <taxon>Gunneridae</taxon>
        <taxon>Pentapetalae</taxon>
        <taxon>rosids</taxon>
        <taxon>fabids</taxon>
        <taxon>Fagales</taxon>
        <taxon>Betulaceae</taxon>
        <taxon>Carpinus</taxon>
    </lineage>
</organism>
<evidence type="ECO:0000256" key="7">
    <source>
        <dbReference type="SAM" id="MobiDB-lite"/>
    </source>
</evidence>
<evidence type="ECO:0000313" key="9">
    <source>
        <dbReference type="Proteomes" id="UP000327013"/>
    </source>
</evidence>
<comment type="subcellular location">
    <subcellularLocation>
        <location evidence="1">Membrane</location>
    </subcellularLocation>
</comment>
<evidence type="ECO:0008006" key="10">
    <source>
        <dbReference type="Google" id="ProtNLM"/>
    </source>
</evidence>
<keyword evidence="6" id="KW-0325">Glycoprotein</keyword>
<dbReference type="AlphaFoldDB" id="A0A5N6L6Z1"/>
<proteinExistence type="predicted"/>
<dbReference type="EMBL" id="VIBQ01000699">
    <property type="protein sequence ID" value="KAC2527338.1"/>
    <property type="molecule type" value="Genomic_DNA"/>
</dbReference>
<dbReference type="Pfam" id="PF00560">
    <property type="entry name" value="LRR_1"/>
    <property type="match status" value="1"/>
</dbReference>
<dbReference type="GO" id="GO:0016020">
    <property type="term" value="C:membrane"/>
    <property type="evidence" value="ECO:0007669"/>
    <property type="project" value="UniProtKB-SubCell"/>
</dbReference>
<dbReference type="OrthoDB" id="676979at2759"/>
<accession>A0A5N6L6Z1</accession>
<keyword evidence="5" id="KW-0472">Membrane</keyword>
<sequence length="132" mass="14800">MKEIMGTDNSQKMGNQIEQNKKRNVKCKGIPMRHTAKVPPEIGNLTKLQELYIGYYNNYKGRIPPEIGNLSSLVRLDAANCELSGEIPPEIGKLKKLDTLFLQVNGLTGSLTVKLGSLVSLKSMDVRFRRRL</sequence>
<dbReference type="SUPFAM" id="SSF52058">
    <property type="entry name" value="L domain-like"/>
    <property type="match status" value="1"/>
</dbReference>
<evidence type="ECO:0000256" key="3">
    <source>
        <dbReference type="ARBA" id="ARBA00022729"/>
    </source>
</evidence>
<name>A0A5N6L6Z1_9ROSI</name>
<keyword evidence="4" id="KW-0677">Repeat</keyword>
<dbReference type="InterPro" id="IPR032675">
    <property type="entry name" value="LRR_dom_sf"/>
</dbReference>
<feature type="region of interest" description="Disordered" evidence="7">
    <location>
        <begin position="1"/>
        <end position="22"/>
    </location>
</feature>
<comment type="caution">
    <text evidence="8">The sequence shown here is derived from an EMBL/GenBank/DDBJ whole genome shotgun (WGS) entry which is preliminary data.</text>
</comment>
<evidence type="ECO:0000313" key="8">
    <source>
        <dbReference type="EMBL" id="KAC2527338.1"/>
    </source>
</evidence>
<dbReference type="PANTHER" id="PTHR48057">
    <property type="entry name" value="LEUCINE-RICH REPEAT SERINE/THREONINE-PROTEIN KINASE 1"/>
    <property type="match status" value="1"/>
</dbReference>
<keyword evidence="3" id="KW-0732">Signal</keyword>
<gene>
    <name evidence="8" type="ORF">FH972_027180</name>
</gene>
<reference evidence="8 9" key="1">
    <citation type="submission" date="2019-06" db="EMBL/GenBank/DDBJ databases">
        <title>A chromosomal-level reference genome of Carpinus fangiana (Coryloideae, Betulaceae).</title>
        <authorList>
            <person name="Yang X."/>
            <person name="Wang Z."/>
            <person name="Zhang L."/>
            <person name="Hao G."/>
            <person name="Liu J."/>
            <person name="Yang Y."/>
        </authorList>
    </citation>
    <scope>NUCLEOTIDE SEQUENCE [LARGE SCALE GENOMIC DNA]</scope>
    <source>
        <strain evidence="8">Cfa_2016G</strain>
        <tissue evidence="8">Leaf</tissue>
    </source>
</reference>
<evidence type="ECO:0000256" key="4">
    <source>
        <dbReference type="ARBA" id="ARBA00022737"/>
    </source>
</evidence>
<dbReference type="PANTHER" id="PTHR48057:SF7">
    <property type="entry name" value="LEUCINE-RICH REPEAT SERINE_THREONINE-PROTEIN KINASE 1"/>
    <property type="match status" value="1"/>
</dbReference>
<evidence type="ECO:0000256" key="6">
    <source>
        <dbReference type="ARBA" id="ARBA00023180"/>
    </source>
</evidence>
<dbReference type="Gene3D" id="3.80.10.10">
    <property type="entry name" value="Ribonuclease Inhibitor"/>
    <property type="match status" value="1"/>
</dbReference>
<keyword evidence="2" id="KW-0433">Leucine-rich repeat</keyword>